<evidence type="ECO:0000256" key="3">
    <source>
        <dbReference type="ARBA" id="ARBA00023155"/>
    </source>
</evidence>
<dbReference type="GO" id="GO:0006355">
    <property type="term" value="P:regulation of DNA-templated transcription"/>
    <property type="evidence" value="ECO:0007669"/>
    <property type="project" value="InterPro"/>
</dbReference>
<dbReference type="InterPro" id="IPR008422">
    <property type="entry name" value="KN_HD"/>
</dbReference>
<name>A0A5N5P335_9ROSI</name>
<dbReference type="InterPro" id="IPR001356">
    <property type="entry name" value="HD"/>
</dbReference>
<evidence type="ECO:0008006" key="11">
    <source>
        <dbReference type="Google" id="ProtNLM"/>
    </source>
</evidence>
<dbReference type="InterPro" id="IPR050224">
    <property type="entry name" value="TALE_homeobox"/>
</dbReference>
<dbReference type="Pfam" id="PF03790">
    <property type="entry name" value="KNOX1"/>
    <property type="match status" value="1"/>
</dbReference>
<gene>
    <name evidence="9" type="ORF">DKX38_000831</name>
</gene>
<accession>A0A5N5P335</accession>
<comment type="caution">
    <text evidence="9">The sequence shown here is derived from an EMBL/GenBank/DDBJ whole genome shotgun (WGS) entry which is preliminary data.</text>
</comment>
<keyword evidence="10" id="KW-1185">Reference proteome</keyword>
<evidence type="ECO:0000256" key="4">
    <source>
        <dbReference type="ARBA" id="ARBA00023242"/>
    </source>
</evidence>
<dbReference type="PROSITE" id="PS50071">
    <property type="entry name" value="HOMEOBOX_2"/>
    <property type="match status" value="1"/>
</dbReference>
<keyword evidence="2 5" id="KW-0238">DNA-binding</keyword>
<evidence type="ECO:0000256" key="6">
    <source>
        <dbReference type="PROSITE-ProRule" id="PRU00559"/>
    </source>
</evidence>
<dbReference type="GO" id="GO:0003677">
    <property type="term" value="F:DNA binding"/>
    <property type="evidence" value="ECO:0007669"/>
    <property type="project" value="UniProtKB-UniRule"/>
</dbReference>
<dbReference type="CDD" id="cd00086">
    <property type="entry name" value="homeodomain"/>
    <property type="match status" value="1"/>
</dbReference>
<dbReference type="PANTHER" id="PTHR11850">
    <property type="entry name" value="HOMEOBOX PROTEIN TRANSCRIPTION FACTORS"/>
    <property type="match status" value="1"/>
</dbReference>
<dbReference type="SMART" id="SM01255">
    <property type="entry name" value="KNOX1"/>
    <property type="match status" value="1"/>
</dbReference>
<dbReference type="InterPro" id="IPR009057">
    <property type="entry name" value="Homeodomain-like_sf"/>
</dbReference>
<reference evidence="10" key="1">
    <citation type="journal article" date="2019" name="Gigascience">
        <title>De novo genome assembly of the endangered Acer yangbiense, a plant species with extremely small populations endemic to Yunnan Province, China.</title>
        <authorList>
            <person name="Yang J."/>
            <person name="Wariss H.M."/>
            <person name="Tao L."/>
            <person name="Zhang R."/>
            <person name="Yun Q."/>
            <person name="Hollingsworth P."/>
            <person name="Dao Z."/>
            <person name="Luo G."/>
            <person name="Guo H."/>
            <person name="Ma Y."/>
            <person name="Sun W."/>
        </authorList>
    </citation>
    <scope>NUCLEOTIDE SEQUENCE [LARGE SCALE GENOMIC DNA]</scope>
    <source>
        <strain evidence="10">cv. br00</strain>
    </source>
</reference>
<evidence type="ECO:0000259" key="8">
    <source>
        <dbReference type="PROSITE" id="PS51213"/>
    </source>
</evidence>
<keyword evidence="4 5" id="KW-0539">Nucleus</keyword>
<organism evidence="9 10">
    <name type="scientific">Salix brachista</name>
    <dbReference type="NCBI Taxonomy" id="2182728"/>
    <lineage>
        <taxon>Eukaryota</taxon>
        <taxon>Viridiplantae</taxon>
        <taxon>Streptophyta</taxon>
        <taxon>Embryophyta</taxon>
        <taxon>Tracheophyta</taxon>
        <taxon>Spermatophyta</taxon>
        <taxon>Magnoliopsida</taxon>
        <taxon>eudicotyledons</taxon>
        <taxon>Gunneridae</taxon>
        <taxon>Pentapetalae</taxon>
        <taxon>rosids</taxon>
        <taxon>fabids</taxon>
        <taxon>Malpighiales</taxon>
        <taxon>Salicaceae</taxon>
        <taxon>Saliceae</taxon>
        <taxon>Salix</taxon>
    </lineage>
</organism>
<dbReference type="SMART" id="SM01256">
    <property type="entry name" value="KNOX2"/>
    <property type="match status" value="1"/>
</dbReference>
<comment type="subcellular location">
    <subcellularLocation>
        <location evidence="1 5">Nucleus</location>
    </subcellularLocation>
</comment>
<evidence type="ECO:0000313" key="9">
    <source>
        <dbReference type="EMBL" id="KAB5573637.1"/>
    </source>
</evidence>
<dbReference type="Pfam" id="PF05920">
    <property type="entry name" value="Homeobox_KN"/>
    <property type="match status" value="1"/>
</dbReference>
<feature type="DNA-binding region" description="Homeobox; TALE-type" evidence="5">
    <location>
        <begin position="262"/>
        <end position="325"/>
    </location>
</feature>
<comment type="similarity">
    <text evidence="6">Belongs to the TALE/KNOX homeobox family.</text>
</comment>
<evidence type="ECO:0000256" key="2">
    <source>
        <dbReference type="ARBA" id="ARBA00023125"/>
    </source>
</evidence>
<dbReference type="EMBL" id="VDCV01000001">
    <property type="protein sequence ID" value="KAB5573637.1"/>
    <property type="molecule type" value="Genomic_DNA"/>
</dbReference>
<evidence type="ECO:0000256" key="1">
    <source>
        <dbReference type="ARBA" id="ARBA00004123"/>
    </source>
</evidence>
<evidence type="ECO:0000313" key="10">
    <source>
        <dbReference type="Proteomes" id="UP000326939"/>
    </source>
</evidence>
<dbReference type="InterPro" id="IPR005541">
    <property type="entry name" value="KNOX2"/>
</dbReference>
<dbReference type="InterPro" id="IPR005540">
    <property type="entry name" value="KNOX1"/>
</dbReference>
<dbReference type="InterPro" id="IPR005539">
    <property type="entry name" value="ELK_dom"/>
</dbReference>
<feature type="domain" description="Homeobox" evidence="7">
    <location>
        <begin position="261"/>
        <end position="324"/>
    </location>
</feature>
<evidence type="ECO:0000256" key="5">
    <source>
        <dbReference type="PROSITE-ProRule" id="PRU00108"/>
    </source>
</evidence>
<dbReference type="PROSITE" id="PS51213">
    <property type="entry name" value="ELK"/>
    <property type="match status" value="1"/>
</dbReference>
<dbReference type="SMART" id="SM00389">
    <property type="entry name" value="HOX"/>
    <property type="match status" value="1"/>
</dbReference>
<dbReference type="SUPFAM" id="SSF46689">
    <property type="entry name" value="Homeodomain-like"/>
    <property type="match status" value="1"/>
</dbReference>
<evidence type="ECO:0000259" key="7">
    <source>
        <dbReference type="PROSITE" id="PS50071"/>
    </source>
</evidence>
<dbReference type="Gene3D" id="1.10.10.60">
    <property type="entry name" value="Homeodomain-like"/>
    <property type="match status" value="1"/>
</dbReference>
<sequence length="338" mass="38281">MQEPNLGMMGNGSGGALGGLSCGDMSVSLSGDQSRQLKAEIATHPLYEQLLSAHVSCLRVATPIDQLPLIDAQLSQSHHLLRSYASQHNQHGHSLSPHERQDLDNFLAQYLIILCTFKDQLQQHVRVHAVEAVMACREIETTLQALTGGYHHHHQNPTNNEVAFEYLDSRIFLVLLVSSGYFQLCVTLGEGTGATMSDDEDDLQMDFSLDQSSADGHDMMGFGPLLPTESERSLMERVRQELKIELKQGFKSRIEDVREEILRKRRAGKLPGDTTSVLKNWWQQHSKWPYPTEDDKAKLVEETGLQLKQINNWFINQRKRNWHSNSQSVTSLKSKRKR</sequence>
<keyword evidence="3 5" id="KW-0371">Homeobox</keyword>
<dbReference type="FunFam" id="1.10.10.60:FF:000143">
    <property type="entry name" value="homeobox protein knotted-1-like 3 isoform X1"/>
    <property type="match status" value="1"/>
</dbReference>
<dbReference type="Proteomes" id="UP000326939">
    <property type="component" value="Chromosome 1"/>
</dbReference>
<dbReference type="AlphaFoldDB" id="A0A5N5P335"/>
<feature type="domain" description="ELK" evidence="8">
    <location>
        <begin position="241"/>
        <end position="261"/>
    </location>
</feature>
<proteinExistence type="inferred from homology"/>
<dbReference type="Pfam" id="PF03791">
    <property type="entry name" value="KNOX2"/>
    <property type="match status" value="1"/>
</dbReference>
<dbReference type="GO" id="GO:0005634">
    <property type="term" value="C:nucleus"/>
    <property type="evidence" value="ECO:0007669"/>
    <property type="project" value="UniProtKB-SubCell"/>
</dbReference>
<protein>
    <recommendedName>
        <fullName evidence="11">Homeobox domain-containing protein</fullName>
    </recommendedName>
</protein>